<reference evidence="3" key="2">
    <citation type="submission" date="2024-08" db="UniProtKB">
        <authorList>
            <consortium name="EnsemblMetazoa"/>
        </authorList>
    </citation>
    <scope>IDENTIFICATION</scope>
</reference>
<dbReference type="Proteomes" id="UP000019118">
    <property type="component" value="Unassembled WGS sequence"/>
</dbReference>
<dbReference type="KEGG" id="dpa:109542997"/>
<protein>
    <recommendedName>
        <fullName evidence="2">GLTSCR protein conserved domain-containing protein</fullName>
    </recommendedName>
</protein>
<reference evidence="4" key="1">
    <citation type="journal article" date="2013" name="Genome Biol.">
        <title>Draft genome of the mountain pine beetle, Dendroctonus ponderosae Hopkins, a major forest pest.</title>
        <authorList>
            <person name="Keeling C.I."/>
            <person name="Yuen M.M."/>
            <person name="Liao N.Y."/>
            <person name="Docking T.R."/>
            <person name="Chan S.K."/>
            <person name="Taylor G.A."/>
            <person name="Palmquist D.L."/>
            <person name="Jackman S.D."/>
            <person name="Nguyen A."/>
            <person name="Li M."/>
            <person name="Henderson H."/>
            <person name="Janes J.K."/>
            <person name="Zhao Y."/>
            <person name="Pandoh P."/>
            <person name="Moore R."/>
            <person name="Sperling F.A."/>
            <person name="Huber D.P."/>
            <person name="Birol I."/>
            <person name="Jones S.J."/>
            <person name="Bohlmann J."/>
        </authorList>
    </citation>
    <scope>NUCLEOTIDE SEQUENCE</scope>
</reference>
<evidence type="ECO:0000259" key="2">
    <source>
        <dbReference type="Pfam" id="PF15249"/>
    </source>
</evidence>
<feature type="domain" description="GLTSCR protein conserved" evidence="2">
    <location>
        <begin position="1275"/>
        <end position="1375"/>
    </location>
</feature>
<feature type="region of interest" description="Disordered" evidence="1">
    <location>
        <begin position="1152"/>
        <end position="1258"/>
    </location>
</feature>
<feature type="compositionally biased region" description="Low complexity" evidence="1">
    <location>
        <begin position="1076"/>
        <end position="1090"/>
    </location>
</feature>
<evidence type="ECO:0000313" key="4">
    <source>
        <dbReference type="Proteomes" id="UP000019118"/>
    </source>
</evidence>
<accession>A0AAR5Q4C1</accession>
<feature type="region of interest" description="Disordered" evidence="1">
    <location>
        <begin position="1508"/>
        <end position="1549"/>
    </location>
</feature>
<evidence type="ECO:0000313" key="3">
    <source>
        <dbReference type="EnsemblMetazoa" id="XP_019768050.1"/>
    </source>
</evidence>
<feature type="compositionally biased region" description="Polar residues" evidence="1">
    <location>
        <begin position="898"/>
        <end position="919"/>
    </location>
</feature>
<feature type="compositionally biased region" description="Low complexity" evidence="1">
    <location>
        <begin position="729"/>
        <end position="740"/>
    </location>
</feature>
<feature type="region of interest" description="Disordered" evidence="1">
    <location>
        <begin position="327"/>
        <end position="370"/>
    </location>
</feature>
<feature type="region of interest" description="Disordered" evidence="1">
    <location>
        <begin position="127"/>
        <end position="157"/>
    </location>
</feature>
<feature type="compositionally biased region" description="Polar residues" evidence="1">
    <location>
        <begin position="1048"/>
        <end position="1061"/>
    </location>
</feature>
<feature type="region of interest" description="Disordered" evidence="1">
    <location>
        <begin position="820"/>
        <end position="921"/>
    </location>
</feature>
<feature type="region of interest" description="Disordered" evidence="1">
    <location>
        <begin position="714"/>
        <end position="748"/>
    </location>
</feature>
<dbReference type="EnsemblMetazoa" id="XM_019912491.1">
    <property type="protein sequence ID" value="XP_019768050.1"/>
    <property type="gene ID" value="LOC109542997"/>
</dbReference>
<feature type="compositionally biased region" description="Low complexity" evidence="1">
    <location>
        <begin position="1218"/>
        <end position="1250"/>
    </location>
</feature>
<sequence>MSQTPNKSLQKMCKSPKNTNFHIKQEKIEYENMSTNCTVVGSNNLNLVKKPQLLANVSPAYSMPSPNYPQSPYSSPASLKSPSPSLKPPTPQPNFPLMQIIHNNLVSRPLPAAQPQNIIKLKPHLNILPKPSASPQPSPKPSVSPQIVIPTGNQQSGGATATLMPTAQPLLLNQMQMLAAPGVQFILRPQTATQMATAAPKLQYSSQANSQAPQGLILQPACAPQQLLHLGAPARSQPMVRVLANGVQLAPSTTTYVTTQMPNQPINATHIQQTIVNNAHQQQQHQQHQQHIQIQQHVLKKKPKVKVKKKLDLANIMKLSGIGDEDDIQFESDTSQSESDHNSVPTTPQPQQPVTPTGSVPGQHMGYAQPDSKKNIQNIQISSMPQPTINTPVVQLLNQNFQSGMISNSSSQATAAAHANSGLPFNSTFITPNFTINNGLMLQRSSGFKLTVGEDGRLVLQHDPALNQELQNQLILQSLLGLNGSLVLQPSMDQQTVQQTVQTIQQQSVQTIQQQTVQSQTIQTVQQQTVQPQVQHTIQSLQPQIQQQTVQQTIQHQTVNALQQPMQIVQPQPIHSLHSQVPTVHSISQSQVHNLQSQIQSLLQQQQNIAVQAQAVHQNVPQNVHSQAMQNLQNVQSMAQGSVQNMSQSAAASVVAQSAAVQNMTQGVQSVQNMPPTPAQPIQTSVHSVQGFQQAHTQTTQPVLKVQPFLKSQPPVQTVQPIQHHSHPQQHNNMQQENHQPNPPSNSTSYVVNLTPEQLEQLKRNGQVTVNGQTIFMQRPNKDQGEKKLSPKMKSVKKVSEINKIQGIKSLLQDNVQGMDSMGDRKPAPGGMEQMKTSPPQHVKPVSSPVAAQPHKHILPHNHVQPLQNKPPQPQAMVQPSVQHVAKMDRQKSPLPSPKQQKVSPTIHSLQDSNGTNSSHDVDKLLGQILEESGGALAANGGNNHNLERQPQQRITTIQLTPQKQQHLKTIQMQIQTLSARLQPGDTEVHNALKRLFAEQQKILASGKLLPPDKVYYLNNQLTIVNPSTFNLPSPVSSVKSEPPSPGLSANHSISRSNSAEASPPTPQPISSGAQSHTSPRVSVSVSTSTGDLPAHSTIHHHPSQAQLHHVAPVGQQQAPHVPVNHPNHVINQRLNAINQVSQLPPLYSKQAQLHSPQLHSPNLQQVNSPQLPSPQPPQLHNAQGPPNQLHLQPNQISPAQAVKPKQPSPIPQQAKNQHALNQQLYQQQQQQQQHFQHQHLLNQQAHKQQTVPTVNQQLSQARKAHLIESQLVVDQQGATNPNVHQPFRDKRDACIRLMRYHCLDQPVLSEQDLHKADENFELNAQHYITKFDRMIDKYKYLLIKESMRHVQTSELMMLDRMFLADEQQSLIKLRQDYEAEYLSLVAEPTPNAAAQDKEATGQQHSQQNETESCNEEYDEWACIQRELGCLSDLNHHPQHPSNNHHHSMGAQVAAQCTAAQNQYNSLKRTSSSDSRLETLKRFRVDKHTKKHEPLVISGGVQCSGSVMGKGSPGMHNQSKCGYESNSSQANSSYSSYKEEESENNSIDEQVQSAINSILNLQQTQLQQQNSLDLDSILS</sequence>
<dbReference type="PANTHER" id="PTHR15572:SF0">
    <property type="entry name" value="GLUTAMINE-RICH PROTEIN-RELATED"/>
    <property type="match status" value="1"/>
</dbReference>
<dbReference type="GO" id="GO:0045893">
    <property type="term" value="P:positive regulation of DNA-templated transcription"/>
    <property type="evidence" value="ECO:0007669"/>
    <property type="project" value="TreeGrafter"/>
</dbReference>
<feature type="region of interest" description="Disordered" evidence="1">
    <location>
        <begin position="66"/>
        <end position="95"/>
    </location>
</feature>
<feature type="compositionally biased region" description="Low complexity" evidence="1">
    <location>
        <begin position="1525"/>
        <end position="1536"/>
    </location>
</feature>
<dbReference type="InterPro" id="IPR015671">
    <property type="entry name" value="GSCR1_dom"/>
</dbReference>
<dbReference type="Pfam" id="PF15249">
    <property type="entry name" value="GLTSCR1"/>
    <property type="match status" value="1"/>
</dbReference>
<feature type="region of interest" description="Disordered" evidence="1">
    <location>
        <begin position="1033"/>
        <end position="1127"/>
    </location>
</feature>
<evidence type="ECO:0000256" key="1">
    <source>
        <dbReference type="SAM" id="MobiDB-lite"/>
    </source>
</evidence>
<feature type="compositionally biased region" description="Pro residues" evidence="1">
    <location>
        <begin position="132"/>
        <end position="142"/>
    </location>
</feature>
<feature type="compositionally biased region" description="Low complexity" evidence="1">
    <location>
        <begin position="1033"/>
        <end position="1042"/>
    </location>
</feature>
<proteinExistence type="predicted"/>
<dbReference type="EnsemblMetazoa" id="XM_019912492.1">
    <property type="protein sequence ID" value="XP_019768051.1"/>
    <property type="gene ID" value="LOC109542997"/>
</dbReference>
<name>A0AAR5Q4C1_DENPD</name>
<dbReference type="GeneID" id="109542997"/>
<feature type="region of interest" description="Disordered" evidence="1">
    <location>
        <begin position="1392"/>
        <end position="1412"/>
    </location>
</feature>
<organism evidence="3 4">
    <name type="scientific">Dendroctonus ponderosae</name>
    <name type="common">Mountain pine beetle</name>
    <dbReference type="NCBI Taxonomy" id="77166"/>
    <lineage>
        <taxon>Eukaryota</taxon>
        <taxon>Metazoa</taxon>
        <taxon>Ecdysozoa</taxon>
        <taxon>Arthropoda</taxon>
        <taxon>Hexapoda</taxon>
        <taxon>Insecta</taxon>
        <taxon>Pterygota</taxon>
        <taxon>Neoptera</taxon>
        <taxon>Endopterygota</taxon>
        <taxon>Coleoptera</taxon>
        <taxon>Polyphaga</taxon>
        <taxon>Cucujiformia</taxon>
        <taxon>Curculionidae</taxon>
        <taxon>Scolytinae</taxon>
        <taxon>Dendroctonus</taxon>
    </lineage>
</organism>
<feature type="compositionally biased region" description="Polar residues" evidence="1">
    <location>
        <begin position="1152"/>
        <end position="1163"/>
    </location>
</feature>
<feature type="compositionally biased region" description="Pro residues" evidence="1">
    <location>
        <begin position="85"/>
        <end position="94"/>
    </location>
</feature>
<feature type="compositionally biased region" description="Polar residues" evidence="1">
    <location>
        <begin position="1401"/>
        <end position="1412"/>
    </location>
</feature>
<feature type="compositionally biased region" description="Polar residues" evidence="1">
    <location>
        <begin position="1181"/>
        <end position="1199"/>
    </location>
</feature>
<dbReference type="EnsemblMetazoa" id="XM_019912490.1">
    <property type="protein sequence ID" value="XP_019768049.1"/>
    <property type="gene ID" value="LOC109542997"/>
</dbReference>
<feature type="compositionally biased region" description="Low complexity" evidence="1">
    <location>
        <begin position="66"/>
        <end position="84"/>
    </location>
</feature>
<dbReference type="GO" id="GO:0016514">
    <property type="term" value="C:SWI/SNF complex"/>
    <property type="evidence" value="ECO:0007669"/>
    <property type="project" value="TreeGrafter"/>
</dbReference>
<dbReference type="InterPro" id="IPR052438">
    <property type="entry name" value="Chromatin_remod/trans_coact"/>
</dbReference>
<dbReference type="PANTHER" id="PTHR15572">
    <property type="entry name" value="GLIOMA TUMOR SUPPRESSOR CANDIDATE REGION GENE 1"/>
    <property type="match status" value="1"/>
</dbReference>
<keyword evidence="4" id="KW-1185">Reference proteome</keyword>